<dbReference type="NCBIfam" id="TIGR00046">
    <property type="entry name" value="RsmE family RNA methyltransferase"/>
    <property type="match status" value="1"/>
</dbReference>
<dbReference type="Gene3D" id="2.40.240.20">
    <property type="entry name" value="Hypothetical PUA domain-like, domain 1"/>
    <property type="match status" value="1"/>
</dbReference>
<dbReference type="EC" id="2.1.1.193" evidence="3 12"/>
<keyword evidence="5 12" id="KW-0963">Cytoplasm</keyword>
<feature type="domain" description="Ribosomal RNA small subunit methyltransferase E PUA-like" evidence="14">
    <location>
        <begin position="22"/>
        <end position="67"/>
    </location>
</feature>
<dbReference type="PIRSF" id="PIRSF015601">
    <property type="entry name" value="MTase_slr0722"/>
    <property type="match status" value="1"/>
</dbReference>
<comment type="subcellular location">
    <subcellularLocation>
        <location evidence="1 12">Cytoplasm</location>
    </subcellularLocation>
</comment>
<keyword evidence="8 12" id="KW-0808">Transferase</keyword>
<dbReference type="RefSeq" id="WP_090595832.1">
    <property type="nucleotide sequence ID" value="NZ_LT629688.1"/>
</dbReference>
<dbReference type="InterPro" id="IPR046886">
    <property type="entry name" value="RsmE_MTase_dom"/>
</dbReference>
<evidence type="ECO:0000313" key="16">
    <source>
        <dbReference type="Proteomes" id="UP000198546"/>
    </source>
</evidence>
<keyword evidence="6 12" id="KW-0698">rRNA processing</keyword>
<dbReference type="GO" id="GO:0070475">
    <property type="term" value="P:rRNA base methylation"/>
    <property type="evidence" value="ECO:0007669"/>
    <property type="project" value="TreeGrafter"/>
</dbReference>
<keyword evidence="9 12" id="KW-0949">S-adenosyl-L-methionine</keyword>
<reference evidence="15 16" key="1">
    <citation type="submission" date="2016-10" db="EMBL/GenBank/DDBJ databases">
        <authorList>
            <person name="de Groot N.N."/>
        </authorList>
    </citation>
    <scope>NUCLEOTIDE SEQUENCE [LARGE SCALE GENOMIC DNA]</scope>
    <source>
        <strain evidence="15 16">MON 2.2</strain>
    </source>
</reference>
<evidence type="ECO:0000256" key="1">
    <source>
        <dbReference type="ARBA" id="ARBA00004496"/>
    </source>
</evidence>
<dbReference type="Gene3D" id="3.40.1280.10">
    <property type="match status" value="1"/>
</dbReference>
<evidence type="ECO:0000256" key="4">
    <source>
        <dbReference type="ARBA" id="ARBA00013673"/>
    </source>
</evidence>
<evidence type="ECO:0000256" key="8">
    <source>
        <dbReference type="ARBA" id="ARBA00022679"/>
    </source>
</evidence>
<evidence type="ECO:0000256" key="11">
    <source>
        <dbReference type="ARBA" id="ARBA00047944"/>
    </source>
</evidence>
<dbReference type="FunFam" id="3.40.1280.10:FF:000023">
    <property type="entry name" value="Ribosomal RNA small subunit methyltransferase E"/>
    <property type="match status" value="1"/>
</dbReference>
<dbReference type="InterPro" id="IPR046887">
    <property type="entry name" value="RsmE_PUA-like"/>
</dbReference>
<evidence type="ECO:0000256" key="6">
    <source>
        <dbReference type="ARBA" id="ARBA00022552"/>
    </source>
</evidence>
<evidence type="ECO:0000256" key="7">
    <source>
        <dbReference type="ARBA" id="ARBA00022603"/>
    </source>
</evidence>
<protein>
    <recommendedName>
        <fullName evidence="4 12">Ribosomal RNA small subunit methyltransferase E</fullName>
        <ecNumber evidence="3 12">2.1.1.193</ecNumber>
    </recommendedName>
</protein>
<dbReference type="OrthoDB" id="9808126at2"/>
<dbReference type="Pfam" id="PF20260">
    <property type="entry name" value="PUA_4"/>
    <property type="match status" value="1"/>
</dbReference>
<comment type="similarity">
    <text evidence="2 12">Belongs to the RNA methyltransferase RsmE family.</text>
</comment>
<dbReference type="SUPFAM" id="SSF88697">
    <property type="entry name" value="PUA domain-like"/>
    <property type="match status" value="1"/>
</dbReference>
<evidence type="ECO:0000256" key="9">
    <source>
        <dbReference type="ARBA" id="ARBA00022691"/>
    </source>
</evidence>
<accession>A0A1G7EF19</accession>
<evidence type="ECO:0000256" key="12">
    <source>
        <dbReference type="PIRNR" id="PIRNR015601"/>
    </source>
</evidence>
<evidence type="ECO:0000259" key="14">
    <source>
        <dbReference type="Pfam" id="PF20260"/>
    </source>
</evidence>
<evidence type="ECO:0000256" key="3">
    <source>
        <dbReference type="ARBA" id="ARBA00012328"/>
    </source>
</evidence>
<evidence type="ECO:0000256" key="5">
    <source>
        <dbReference type="ARBA" id="ARBA00022490"/>
    </source>
</evidence>
<dbReference type="InterPro" id="IPR006700">
    <property type="entry name" value="RsmE"/>
</dbReference>
<organism evidence="15 16">
    <name type="scientific">Auraticoccus monumenti</name>
    <dbReference type="NCBI Taxonomy" id="675864"/>
    <lineage>
        <taxon>Bacteria</taxon>
        <taxon>Bacillati</taxon>
        <taxon>Actinomycetota</taxon>
        <taxon>Actinomycetes</taxon>
        <taxon>Propionibacteriales</taxon>
        <taxon>Propionibacteriaceae</taxon>
        <taxon>Auraticoccus</taxon>
    </lineage>
</organism>
<dbReference type="Pfam" id="PF04452">
    <property type="entry name" value="Methyltrans_RNA"/>
    <property type="match status" value="1"/>
</dbReference>
<dbReference type="AlphaFoldDB" id="A0A1G7EF19"/>
<evidence type="ECO:0000256" key="2">
    <source>
        <dbReference type="ARBA" id="ARBA00005528"/>
    </source>
</evidence>
<comment type="catalytic activity">
    <reaction evidence="11 12">
        <text>uridine(1498) in 16S rRNA + S-adenosyl-L-methionine = N(3)-methyluridine(1498) in 16S rRNA + S-adenosyl-L-homocysteine + H(+)</text>
        <dbReference type="Rhea" id="RHEA:42920"/>
        <dbReference type="Rhea" id="RHEA-COMP:10283"/>
        <dbReference type="Rhea" id="RHEA-COMP:10284"/>
        <dbReference type="ChEBI" id="CHEBI:15378"/>
        <dbReference type="ChEBI" id="CHEBI:57856"/>
        <dbReference type="ChEBI" id="CHEBI:59789"/>
        <dbReference type="ChEBI" id="CHEBI:65315"/>
        <dbReference type="ChEBI" id="CHEBI:74502"/>
        <dbReference type="EC" id="2.1.1.193"/>
    </reaction>
</comment>
<dbReference type="InterPro" id="IPR029028">
    <property type="entry name" value="Alpha/beta_knot_MTases"/>
</dbReference>
<sequence>MTDPLFLHPLDPPPAVGDTVLLDGPEGRHAATVRRLAVGETVLLADGAGHGVRGEVVGTDRSSVRVLVQELRTETSRPWHVTVVQALPKGERAELAVEVLTEIGVDAVVPWQSARSIVRWSGERGEKSRAKWQAAAREAAKQSRRLSVPVVEPVRSTRQLAERLGGVDHVLVLHESADTSLAAVAPPPGGTLALVVGPEGGITDDELALLAAVGGRPVLLGDTVLRTSTAGVVAVAQLLALAGGAGTA</sequence>
<dbReference type="CDD" id="cd18084">
    <property type="entry name" value="RsmE-like"/>
    <property type="match status" value="1"/>
</dbReference>
<comment type="function">
    <text evidence="10 12">Specifically methylates the N3 position of the uracil ring of uridine 1498 (m3U1498) in 16S rRNA. Acts on the fully assembled 30S ribosomal subunit.</text>
</comment>
<dbReference type="GO" id="GO:0070042">
    <property type="term" value="F:rRNA (uridine-N3-)-methyltransferase activity"/>
    <property type="evidence" value="ECO:0007669"/>
    <property type="project" value="TreeGrafter"/>
</dbReference>
<evidence type="ECO:0000313" key="15">
    <source>
        <dbReference type="EMBL" id="SDE62269.1"/>
    </source>
</evidence>
<keyword evidence="16" id="KW-1185">Reference proteome</keyword>
<evidence type="ECO:0000259" key="13">
    <source>
        <dbReference type="Pfam" id="PF04452"/>
    </source>
</evidence>
<name>A0A1G7EF19_9ACTN</name>
<dbReference type="GO" id="GO:0005737">
    <property type="term" value="C:cytoplasm"/>
    <property type="evidence" value="ECO:0007669"/>
    <property type="project" value="UniProtKB-SubCell"/>
</dbReference>
<dbReference type="NCBIfam" id="NF008693">
    <property type="entry name" value="PRK11713.2-3"/>
    <property type="match status" value="1"/>
</dbReference>
<evidence type="ECO:0000256" key="10">
    <source>
        <dbReference type="ARBA" id="ARBA00025699"/>
    </source>
</evidence>
<dbReference type="PANTHER" id="PTHR30027">
    <property type="entry name" value="RIBOSOMAL RNA SMALL SUBUNIT METHYLTRANSFERASE E"/>
    <property type="match status" value="1"/>
</dbReference>
<dbReference type="Proteomes" id="UP000198546">
    <property type="component" value="Chromosome i"/>
</dbReference>
<dbReference type="InterPro" id="IPR029026">
    <property type="entry name" value="tRNA_m1G_MTases_N"/>
</dbReference>
<feature type="domain" description="Ribosomal RNA small subunit methyltransferase E methyltransferase" evidence="13">
    <location>
        <begin position="77"/>
        <end position="237"/>
    </location>
</feature>
<proteinExistence type="inferred from homology"/>
<dbReference type="STRING" id="675864.SAMN04489747_3926"/>
<gene>
    <name evidence="15" type="ORF">SAMN04489747_3926</name>
</gene>
<dbReference type="EMBL" id="LT629688">
    <property type="protein sequence ID" value="SDE62269.1"/>
    <property type="molecule type" value="Genomic_DNA"/>
</dbReference>
<keyword evidence="7 12" id="KW-0489">Methyltransferase</keyword>
<dbReference type="PANTHER" id="PTHR30027:SF3">
    <property type="entry name" value="16S RRNA (URACIL(1498)-N(3))-METHYLTRANSFERASE"/>
    <property type="match status" value="1"/>
</dbReference>
<dbReference type="SUPFAM" id="SSF75217">
    <property type="entry name" value="alpha/beta knot"/>
    <property type="match status" value="1"/>
</dbReference>
<dbReference type="InterPro" id="IPR015947">
    <property type="entry name" value="PUA-like_sf"/>
</dbReference>